<proteinExistence type="predicted"/>
<dbReference type="Proteomes" id="UP000198990">
    <property type="component" value="Unassembled WGS sequence"/>
</dbReference>
<keyword evidence="3" id="KW-1185">Reference proteome</keyword>
<dbReference type="InterPro" id="IPR035386">
    <property type="entry name" value="Arm-DNA-bind_5"/>
</dbReference>
<gene>
    <name evidence="2" type="ORF">SAMN04488008_101172</name>
</gene>
<evidence type="ECO:0000313" key="2">
    <source>
        <dbReference type="EMBL" id="SEK26905.1"/>
    </source>
</evidence>
<dbReference type="Pfam" id="PF17293">
    <property type="entry name" value="Arm-DNA-bind_5"/>
    <property type="match status" value="1"/>
</dbReference>
<evidence type="ECO:0000313" key="3">
    <source>
        <dbReference type="Proteomes" id="UP000198990"/>
    </source>
</evidence>
<accession>A0A1H7FU64</accession>
<evidence type="ECO:0000259" key="1">
    <source>
        <dbReference type="Pfam" id="PF17293"/>
    </source>
</evidence>
<dbReference type="EMBL" id="FNZN01000001">
    <property type="protein sequence ID" value="SEK26905.1"/>
    <property type="molecule type" value="Genomic_DNA"/>
</dbReference>
<feature type="domain" description="Arm DNA-binding" evidence="1">
    <location>
        <begin position="21"/>
        <end position="56"/>
    </location>
</feature>
<organism evidence="2 3">
    <name type="scientific">Maribacter orientalis</name>
    <dbReference type="NCBI Taxonomy" id="228957"/>
    <lineage>
        <taxon>Bacteria</taxon>
        <taxon>Pseudomonadati</taxon>
        <taxon>Bacteroidota</taxon>
        <taxon>Flavobacteriia</taxon>
        <taxon>Flavobacteriales</taxon>
        <taxon>Flavobacteriaceae</taxon>
        <taxon>Maribacter</taxon>
    </lineage>
</organism>
<name>A0A1H7FU64_9FLAO</name>
<dbReference type="RefSeq" id="WP_245737107.1">
    <property type="nucleotide sequence ID" value="NZ_FNZN01000001.1"/>
</dbReference>
<protein>
    <recommendedName>
        <fullName evidence="1">Arm DNA-binding domain-containing protein</fullName>
    </recommendedName>
</protein>
<dbReference type="STRING" id="228957.SAMN04488008_101172"/>
<sequence>MQNNSTLTVLIFTRDITYNPEKLTIYARITVDGKRAEISLKRYTSVNVWDVSKGKVIVDS</sequence>
<dbReference type="AlphaFoldDB" id="A0A1H7FU64"/>
<reference evidence="3" key="1">
    <citation type="submission" date="2016-10" db="EMBL/GenBank/DDBJ databases">
        <authorList>
            <person name="Varghese N."/>
            <person name="Submissions S."/>
        </authorList>
    </citation>
    <scope>NUCLEOTIDE SEQUENCE [LARGE SCALE GENOMIC DNA]</scope>
    <source>
        <strain evidence="3">DSM 16471</strain>
    </source>
</reference>